<keyword evidence="3" id="KW-1185">Reference proteome</keyword>
<dbReference type="EMBL" id="CP014924">
    <property type="protein sequence ID" value="ANZ67860.1"/>
    <property type="molecule type" value="Genomic_DNA"/>
</dbReference>
<proteinExistence type="predicted"/>
<feature type="domain" description="HTH cro/C1-type" evidence="1">
    <location>
        <begin position="87"/>
        <end position="117"/>
    </location>
</feature>
<dbReference type="GO" id="GO:0003677">
    <property type="term" value="F:DNA binding"/>
    <property type="evidence" value="ECO:0007669"/>
    <property type="project" value="InterPro"/>
</dbReference>
<organism evidence="2 3">
    <name type="scientific">Secundilactobacillus paracollinoides</name>
    <dbReference type="NCBI Taxonomy" id="240427"/>
    <lineage>
        <taxon>Bacteria</taxon>
        <taxon>Bacillati</taxon>
        <taxon>Bacillota</taxon>
        <taxon>Bacilli</taxon>
        <taxon>Lactobacillales</taxon>
        <taxon>Lactobacillaceae</taxon>
        <taxon>Secundilactobacillus</taxon>
    </lineage>
</organism>
<reference evidence="2 3" key="1">
    <citation type="submission" date="2016-03" db="EMBL/GenBank/DDBJ databases">
        <title>Pediococcus and Lactobacillus from brewery environment - whole genome sequencing and assembly.</title>
        <authorList>
            <person name="Behr J."/>
            <person name="Geissler A.J."/>
            <person name="Vogel R.F."/>
        </authorList>
    </citation>
    <scope>NUCLEOTIDE SEQUENCE [LARGE SCALE GENOMIC DNA]</scope>
    <source>
        <strain evidence="2 3">TMW 1.1995</strain>
    </source>
</reference>
<dbReference type="Gene3D" id="1.10.260.40">
    <property type="entry name" value="lambda repressor-like DNA-binding domains"/>
    <property type="match status" value="1"/>
</dbReference>
<dbReference type="SUPFAM" id="SSF47413">
    <property type="entry name" value="lambda repressor-like DNA-binding domains"/>
    <property type="match status" value="1"/>
</dbReference>
<dbReference type="AlphaFoldDB" id="A0A1B2J0T7"/>
<dbReference type="PROSITE" id="PS50943">
    <property type="entry name" value="HTH_CROC1"/>
    <property type="match status" value="1"/>
</dbReference>
<sequence length="183" mass="21181">MVKVISTFKYTDIMTGDLETYHLVELLESTRVLDEPFKNTHQYWVLDGQDVTNKAAYLEPLDNPDRNIDSDYQQFRDKYHFLKPEDIKSARRALHLSLIEAAIFLGFTVQMLSDIENSYLMQNYEQEIKLSLLKDPAGLLQMVLKHEKFVKSKLRRQHLNADSVVSRLTALVNSDSSLQTGVE</sequence>
<dbReference type="Proteomes" id="UP000093267">
    <property type="component" value="Chromosome"/>
</dbReference>
<dbReference type="InterPro" id="IPR010982">
    <property type="entry name" value="Lambda_DNA-bd_dom_sf"/>
</dbReference>
<dbReference type="RefSeq" id="WP_054710978.1">
    <property type="nucleotide sequence ID" value="NZ_CP014924.1"/>
</dbReference>
<dbReference type="OrthoDB" id="2297049at2"/>
<name>A0A1B2J0T7_9LACO</name>
<accession>A0A1B2J0T7</accession>
<dbReference type="InterPro" id="IPR001387">
    <property type="entry name" value="Cro/C1-type_HTH"/>
</dbReference>
<dbReference type="STRING" id="240427.AYR62_05495"/>
<evidence type="ECO:0000313" key="3">
    <source>
        <dbReference type="Proteomes" id="UP000093267"/>
    </source>
</evidence>
<evidence type="ECO:0000259" key="1">
    <source>
        <dbReference type="PROSITE" id="PS50943"/>
    </source>
</evidence>
<gene>
    <name evidence="2" type="ORF">AYR63_12405</name>
</gene>
<evidence type="ECO:0000313" key="2">
    <source>
        <dbReference type="EMBL" id="ANZ67860.1"/>
    </source>
</evidence>
<protein>
    <recommendedName>
        <fullName evidence="1">HTH cro/C1-type domain-containing protein</fullName>
    </recommendedName>
</protein>